<dbReference type="Gene3D" id="1.10.10.10">
    <property type="entry name" value="Winged helix-like DNA-binding domain superfamily/Winged helix DNA-binding domain"/>
    <property type="match status" value="1"/>
</dbReference>
<dbReference type="GO" id="GO:0003677">
    <property type="term" value="F:DNA binding"/>
    <property type="evidence" value="ECO:0007669"/>
    <property type="project" value="UniProtKB-KW"/>
</dbReference>
<protein>
    <submittedName>
        <fullName evidence="5">DNA-binding response regulator</fullName>
    </submittedName>
</protein>
<evidence type="ECO:0000313" key="5">
    <source>
        <dbReference type="EMBL" id="GCD38026.1"/>
    </source>
</evidence>
<dbReference type="GeneID" id="95624600"/>
<evidence type="ECO:0000313" key="6">
    <source>
        <dbReference type="Proteomes" id="UP000287830"/>
    </source>
</evidence>
<dbReference type="Proteomes" id="UP000287830">
    <property type="component" value="Unassembled WGS sequence"/>
</dbReference>
<evidence type="ECO:0000256" key="1">
    <source>
        <dbReference type="ARBA" id="ARBA00023015"/>
    </source>
</evidence>
<dbReference type="EMBL" id="BHZC01000001">
    <property type="protein sequence ID" value="GCD38026.1"/>
    <property type="molecule type" value="Genomic_DNA"/>
</dbReference>
<dbReference type="InterPro" id="IPR036388">
    <property type="entry name" value="WH-like_DNA-bd_sf"/>
</dbReference>
<comment type="caution">
    <text evidence="5">The sequence shown here is derived from an EMBL/GenBank/DDBJ whole genome shotgun (WGS) entry which is preliminary data.</text>
</comment>
<proteinExistence type="predicted"/>
<organism evidence="5 6">
    <name type="scientific">Streptomyces chrestomyceticus JCM 4735</name>
    <dbReference type="NCBI Taxonomy" id="1306181"/>
    <lineage>
        <taxon>Bacteria</taxon>
        <taxon>Bacillati</taxon>
        <taxon>Actinomycetota</taxon>
        <taxon>Actinomycetes</taxon>
        <taxon>Kitasatosporales</taxon>
        <taxon>Streptomycetaceae</taxon>
        <taxon>Streptomyces</taxon>
    </lineage>
</organism>
<gene>
    <name evidence="5" type="ORF">OEIGOIKO_05836</name>
</gene>
<reference evidence="5 6" key="1">
    <citation type="submission" date="2018-11" db="EMBL/GenBank/DDBJ databases">
        <title>Whole genome sequence of Streptomyces chrestomyceticus NBRC 13444(T).</title>
        <authorList>
            <person name="Komaki H."/>
            <person name="Tamura T."/>
        </authorList>
    </citation>
    <scope>NUCLEOTIDE SEQUENCE [LARGE SCALE GENOMIC DNA]</scope>
    <source>
        <strain evidence="5 6">NBRC 13444</strain>
    </source>
</reference>
<evidence type="ECO:0000259" key="4">
    <source>
        <dbReference type="PROSITE" id="PS50043"/>
    </source>
</evidence>
<keyword evidence="3" id="KW-0804">Transcription</keyword>
<sequence>MATRVLPQQQRAVLVTMANGLSVGETAQRLCLAPATVKSHRRLLYRRLRVRSGAHAVATALRVGLLDPDDIRVPVGGERP</sequence>
<dbReference type="PRINTS" id="PR00038">
    <property type="entry name" value="HTHLUXR"/>
</dbReference>
<dbReference type="Pfam" id="PF00196">
    <property type="entry name" value="GerE"/>
    <property type="match status" value="1"/>
</dbReference>
<dbReference type="InterPro" id="IPR000792">
    <property type="entry name" value="Tscrpt_reg_LuxR_C"/>
</dbReference>
<dbReference type="InterPro" id="IPR016032">
    <property type="entry name" value="Sig_transdc_resp-reg_C-effctor"/>
</dbReference>
<dbReference type="AlphaFoldDB" id="A0A7U9L035"/>
<name>A0A7U9L035_9ACTN</name>
<feature type="domain" description="HTH luxR-type" evidence="4">
    <location>
        <begin position="1"/>
        <end position="64"/>
    </location>
</feature>
<dbReference type="PROSITE" id="PS50043">
    <property type="entry name" value="HTH_LUXR_2"/>
    <property type="match status" value="1"/>
</dbReference>
<keyword evidence="1" id="KW-0805">Transcription regulation</keyword>
<dbReference type="PANTHER" id="PTHR44688">
    <property type="entry name" value="DNA-BINDING TRANSCRIPTIONAL ACTIVATOR DEVR_DOSR"/>
    <property type="match status" value="1"/>
</dbReference>
<dbReference type="SUPFAM" id="SSF46894">
    <property type="entry name" value="C-terminal effector domain of the bipartite response regulators"/>
    <property type="match status" value="1"/>
</dbReference>
<dbReference type="RefSeq" id="WP_125047332.1">
    <property type="nucleotide sequence ID" value="NZ_BHZC01000001.1"/>
</dbReference>
<dbReference type="PANTHER" id="PTHR44688:SF16">
    <property type="entry name" value="DNA-BINDING TRANSCRIPTIONAL ACTIVATOR DEVR_DOSR"/>
    <property type="match status" value="1"/>
</dbReference>
<dbReference type="SMART" id="SM00421">
    <property type="entry name" value="HTH_LUXR"/>
    <property type="match status" value="1"/>
</dbReference>
<accession>A0A7U9L035</accession>
<evidence type="ECO:0000256" key="2">
    <source>
        <dbReference type="ARBA" id="ARBA00023125"/>
    </source>
</evidence>
<dbReference type="OrthoDB" id="134985at2"/>
<dbReference type="GO" id="GO:0006355">
    <property type="term" value="P:regulation of DNA-templated transcription"/>
    <property type="evidence" value="ECO:0007669"/>
    <property type="project" value="InterPro"/>
</dbReference>
<evidence type="ECO:0000256" key="3">
    <source>
        <dbReference type="ARBA" id="ARBA00023163"/>
    </source>
</evidence>
<keyword evidence="2 5" id="KW-0238">DNA-binding</keyword>